<evidence type="ECO:0000313" key="2">
    <source>
        <dbReference type="Proteomes" id="UP000017170"/>
    </source>
</evidence>
<protein>
    <submittedName>
        <fullName evidence="1">Uncharacterized protein</fullName>
    </submittedName>
</protein>
<dbReference type="Proteomes" id="UP000017170">
    <property type="component" value="Unassembled WGS sequence"/>
</dbReference>
<dbReference type="PATRIC" id="fig|1188261.3.peg.936"/>
<proteinExistence type="predicted"/>
<reference evidence="1 2" key="1">
    <citation type="journal article" date="2013" name="Genome Announc.">
        <title>Genome Sequence of the Extreme Obligate Alkaliphile Bacillus marmarensis Strain DSM 21297.</title>
        <authorList>
            <person name="Wernick D.G."/>
            <person name="Choi K.Y."/>
            <person name="Tat C.A."/>
            <person name="Lafontaine Rivera J.G."/>
            <person name="Liao J.C."/>
        </authorList>
    </citation>
    <scope>NUCLEOTIDE SEQUENCE [LARGE SCALE GENOMIC DNA]</scope>
    <source>
        <strain evidence="1 2">DSM 21297</strain>
    </source>
</reference>
<organism evidence="1 2">
    <name type="scientific">Alkalihalophilus marmarensis DSM 21297</name>
    <dbReference type="NCBI Taxonomy" id="1188261"/>
    <lineage>
        <taxon>Bacteria</taxon>
        <taxon>Bacillati</taxon>
        <taxon>Bacillota</taxon>
        <taxon>Bacilli</taxon>
        <taxon>Bacillales</taxon>
        <taxon>Bacillaceae</taxon>
        <taxon>Alkalihalophilus</taxon>
    </lineage>
</organism>
<keyword evidence="2" id="KW-1185">Reference proteome</keyword>
<name>U6SRG2_9BACI</name>
<evidence type="ECO:0000313" key="1">
    <source>
        <dbReference type="EMBL" id="ERN54304.1"/>
    </source>
</evidence>
<dbReference type="EMBL" id="ATAE01000008">
    <property type="protein sequence ID" value="ERN54304.1"/>
    <property type="molecule type" value="Genomic_DNA"/>
</dbReference>
<dbReference type="AlphaFoldDB" id="U6SRG2"/>
<comment type="caution">
    <text evidence="1">The sequence shown here is derived from an EMBL/GenBank/DDBJ whole genome shotgun (WGS) entry which is preliminary data.</text>
</comment>
<accession>U6SRG2</accession>
<dbReference type="RefSeq" id="WP_022627267.1">
    <property type="nucleotide sequence ID" value="NZ_ATAE01000008.1"/>
</dbReference>
<gene>
    <name evidence="1" type="ORF">A33I_07710</name>
</gene>
<sequence length="129" mass="15090">MENNQIINKEAPTEYGTNTSDWKLIIATRIKKIKDINTALGKIMKELKIDENLETAVRENHKDSQVSWIISIDNIEMTLKYSDFDFDLKHIVKQIDADRFGRPINEMRQATLKEVIEKALLEKFNQILK</sequence>